<keyword evidence="3" id="KW-1185">Reference proteome</keyword>
<dbReference type="InterPro" id="IPR036028">
    <property type="entry name" value="SH3-like_dom_sf"/>
</dbReference>
<dbReference type="InterPro" id="IPR003646">
    <property type="entry name" value="SH3-like_bac-type"/>
</dbReference>
<dbReference type="EMBL" id="BAABJA010000004">
    <property type="protein sequence ID" value="GAA4662466.1"/>
    <property type="molecule type" value="Genomic_DNA"/>
</dbReference>
<reference evidence="3" key="1">
    <citation type="journal article" date="2019" name="Int. J. Syst. Evol. Microbiol.">
        <title>The Global Catalogue of Microorganisms (GCM) 10K type strain sequencing project: providing services to taxonomists for standard genome sequencing and annotation.</title>
        <authorList>
            <consortium name="The Broad Institute Genomics Platform"/>
            <consortium name="The Broad Institute Genome Sequencing Center for Infectious Disease"/>
            <person name="Wu L."/>
            <person name="Ma J."/>
        </authorList>
    </citation>
    <scope>NUCLEOTIDE SEQUENCE [LARGE SCALE GENOMIC DNA]</scope>
    <source>
        <strain evidence="3">JCM 17714</strain>
    </source>
</reference>
<feature type="domain" description="SH3b" evidence="1">
    <location>
        <begin position="13"/>
        <end position="75"/>
    </location>
</feature>
<dbReference type="Pfam" id="PF08239">
    <property type="entry name" value="SH3_3"/>
    <property type="match status" value="1"/>
</dbReference>
<evidence type="ECO:0000313" key="2">
    <source>
        <dbReference type="EMBL" id="GAA4662466.1"/>
    </source>
</evidence>
<dbReference type="Proteomes" id="UP001501699">
    <property type="component" value="Unassembled WGS sequence"/>
</dbReference>
<name>A0ABP8VGF7_9HYPH</name>
<protein>
    <recommendedName>
        <fullName evidence="1">SH3b domain-containing protein</fullName>
    </recommendedName>
</protein>
<dbReference type="Gene3D" id="2.30.30.40">
    <property type="entry name" value="SH3 Domains"/>
    <property type="match status" value="1"/>
</dbReference>
<evidence type="ECO:0000259" key="1">
    <source>
        <dbReference type="PROSITE" id="PS51781"/>
    </source>
</evidence>
<accession>A0ABP8VGF7</accession>
<sequence>MFGPLFLATTVSGATDAFVITNLNLRTGPSTKHAVRDLIRAGELVFVQTCKEKWCYIKYNTQTGWVSSHYLSFKNGNDLYQTYTVFSLTNKKRTLHSNP</sequence>
<proteinExistence type="predicted"/>
<gene>
    <name evidence="2" type="ORF">GCM10023262_08070</name>
</gene>
<dbReference type="SUPFAM" id="SSF50044">
    <property type="entry name" value="SH3-domain"/>
    <property type="match status" value="1"/>
</dbReference>
<dbReference type="PROSITE" id="PS51781">
    <property type="entry name" value="SH3B"/>
    <property type="match status" value="1"/>
</dbReference>
<dbReference type="SMART" id="SM00287">
    <property type="entry name" value="SH3b"/>
    <property type="match status" value="1"/>
</dbReference>
<evidence type="ECO:0000313" key="3">
    <source>
        <dbReference type="Proteomes" id="UP001501699"/>
    </source>
</evidence>
<organism evidence="2 3">
    <name type="scientific">Bartonella pachyuromydis</name>
    <dbReference type="NCBI Taxonomy" id="931097"/>
    <lineage>
        <taxon>Bacteria</taxon>
        <taxon>Pseudomonadati</taxon>
        <taxon>Pseudomonadota</taxon>
        <taxon>Alphaproteobacteria</taxon>
        <taxon>Hyphomicrobiales</taxon>
        <taxon>Bartonellaceae</taxon>
        <taxon>Bartonella</taxon>
    </lineage>
</organism>
<comment type="caution">
    <text evidence="2">The sequence shown here is derived from an EMBL/GenBank/DDBJ whole genome shotgun (WGS) entry which is preliminary data.</text>
</comment>